<evidence type="ECO:0000256" key="1">
    <source>
        <dbReference type="SAM" id="MobiDB-lite"/>
    </source>
</evidence>
<evidence type="ECO:0000313" key="3">
    <source>
        <dbReference type="Proteomes" id="UP001211907"/>
    </source>
</evidence>
<reference evidence="2" key="1">
    <citation type="submission" date="2020-05" db="EMBL/GenBank/DDBJ databases">
        <title>Phylogenomic resolution of chytrid fungi.</title>
        <authorList>
            <person name="Stajich J.E."/>
            <person name="Amses K."/>
            <person name="Simmons R."/>
            <person name="Seto K."/>
            <person name="Myers J."/>
            <person name="Bonds A."/>
            <person name="Quandt C.A."/>
            <person name="Barry K."/>
            <person name="Liu P."/>
            <person name="Grigoriev I."/>
            <person name="Longcore J.E."/>
            <person name="James T.Y."/>
        </authorList>
    </citation>
    <scope>NUCLEOTIDE SEQUENCE</scope>
    <source>
        <strain evidence="2">JEL0513</strain>
    </source>
</reference>
<feature type="region of interest" description="Disordered" evidence="1">
    <location>
        <begin position="179"/>
        <end position="209"/>
    </location>
</feature>
<accession>A0AAD5X9S3</accession>
<proteinExistence type="predicted"/>
<sequence length="209" mass="22994">MIGNTAPTHEHQQSHGQSSTASADLKRSMEIIRLLTPRQSLRTPRHSTFITKSMHTMITPSPETQAPAPAPLAIFYQSPPPPSSGIEIDSVKIVSDSQGLFSSPHSLLGSTNNDNDDNAQMIPEFVLESSAVAIAMSDSELENTNSNSNINSHNNSMLRLQPSPKALQFMAFMRAQRRRPLALRPPRPKQHPKIPFIGLRGNNNSNRSK</sequence>
<keyword evidence="3" id="KW-1185">Reference proteome</keyword>
<feature type="non-terminal residue" evidence="2">
    <location>
        <position position="209"/>
    </location>
</feature>
<gene>
    <name evidence="2" type="ORF">HK100_009296</name>
</gene>
<organism evidence="2 3">
    <name type="scientific">Physocladia obscura</name>
    <dbReference type="NCBI Taxonomy" id="109957"/>
    <lineage>
        <taxon>Eukaryota</taxon>
        <taxon>Fungi</taxon>
        <taxon>Fungi incertae sedis</taxon>
        <taxon>Chytridiomycota</taxon>
        <taxon>Chytridiomycota incertae sedis</taxon>
        <taxon>Chytridiomycetes</taxon>
        <taxon>Chytridiales</taxon>
        <taxon>Chytriomycetaceae</taxon>
        <taxon>Physocladia</taxon>
    </lineage>
</organism>
<dbReference type="EMBL" id="JADGJH010004749">
    <property type="protein sequence ID" value="KAJ3084413.1"/>
    <property type="molecule type" value="Genomic_DNA"/>
</dbReference>
<feature type="compositionally biased region" description="Basic residues" evidence="1">
    <location>
        <begin position="179"/>
        <end position="192"/>
    </location>
</feature>
<dbReference type="Proteomes" id="UP001211907">
    <property type="component" value="Unassembled WGS sequence"/>
</dbReference>
<comment type="caution">
    <text evidence="2">The sequence shown here is derived from an EMBL/GenBank/DDBJ whole genome shotgun (WGS) entry which is preliminary data.</text>
</comment>
<dbReference type="AlphaFoldDB" id="A0AAD5X9S3"/>
<evidence type="ECO:0000313" key="2">
    <source>
        <dbReference type="EMBL" id="KAJ3084413.1"/>
    </source>
</evidence>
<name>A0AAD5X9S3_9FUNG</name>
<protein>
    <submittedName>
        <fullName evidence="2">Uncharacterized protein</fullName>
    </submittedName>
</protein>
<feature type="region of interest" description="Disordered" evidence="1">
    <location>
        <begin position="1"/>
        <end position="24"/>
    </location>
</feature>